<evidence type="ECO:0000313" key="1">
    <source>
        <dbReference type="EMBL" id="KAA6400070.1"/>
    </source>
</evidence>
<gene>
    <name evidence="1" type="ORF">EZS28_004402</name>
</gene>
<dbReference type="OrthoDB" id="10066471at2759"/>
<protein>
    <submittedName>
        <fullName evidence="1">Uncharacterized protein</fullName>
    </submittedName>
</protein>
<name>A0A5J4WYX8_9EUKA</name>
<dbReference type="InterPro" id="IPR043502">
    <property type="entry name" value="DNA/RNA_pol_sf"/>
</dbReference>
<dbReference type="Proteomes" id="UP000324800">
    <property type="component" value="Unassembled WGS sequence"/>
</dbReference>
<dbReference type="SUPFAM" id="SSF56672">
    <property type="entry name" value="DNA/RNA polymerases"/>
    <property type="match status" value="1"/>
</dbReference>
<accession>A0A5J4WYX8</accession>
<organism evidence="1 2">
    <name type="scientific">Streblomastix strix</name>
    <dbReference type="NCBI Taxonomy" id="222440"/>
    <lineage>
        <taxon>Eukaryota</taxon>
        <taxon>Metamonada</taxon>
        <taxon>Preaxostyla</taxon>
        <taxon>Oxymonadida</taxon>
        <taxon>Streblomastigidae</taxon>
        <taxon>Streblomastix</taxon>
    </lineage>
</organism>
<dbReference type="EMBL" id="SNRW01000627">
    <property type="protein sequence ID" value="KAA6400070.1"/>
    <property type="molecule type" value="Genomic_DNA"/>
</dbReference>
<evidence type="ECO:0000313" key="2">
    <source>
        <dbReference type="Proteomes" id="UP000324800"/>
    </source>
</evidence>
<proteinExistence type="predicted"/>
<dbReference type="AlphaFoldDB" id="A0A5J4WYX8"/>
<reference evidence="1 2" key="1">
    <citation type="submission" date="2019-03" db="EMBL/GenBank/DDBJ databases">
        <title>Single cell metagenomics reveals metabolic interactions within the superorganism composed of flagellate Streblomastix strix and complex community of Bacteroidetes bacteria on its surface.</title>
        <authorList>
            <person name="Treitli S.C."/>
            <person name="Kolisko M."/>
            <person name="Husnik F."/>
            <person name="Keeling P."/>
            <person name="Hampl V."/>
        </authorList>
    </citation>
    <scope>NUCLEOTIDE SEQUENCE [LARGE SCALE GENOMIC DNA]</scope>
    <source>
        <strain evidence="1">ST1C</strain>
    </source>
</reference>
<sequence>MNSSYGRDGMIAEKYDQVKIVNKMQAERAIRSNAFMDEQKISEDNYLVQMNPEHYSYKTPLQVDFFRLDNARYWIHFIEEDTDSAYWAISGNPNEDFTQQFNAVINDREFYNDNAKYFFQTIRGDVYDVKMILGLAIERHGPSMISLAPKNFITFKNYCDDSKIKYKGVYLKTNKLTKDQKVYCINEGLFFQLIDEFSIRWAQMLVYF</sequence>
<comment type="caution">
    <text evidence="1">The sequence shown here is derived from an EMBL/GenBank/DDBJ whole genome shotgun (WGS) entry which is preliminary data.</text>
</comment>